<dbReference type="EMBL" id="OC918660">
    <property type="protein sequence ID" value="CAD7649824.1"/>
    <property type="molecule type" value="Genomic_DNA"/>
</dbReference>
<feature type="non-terminal residue" evidence="6">
    <location>
        <position position="1"/>
    </location>
</feature>
<organism evidence="6">
    <name type="scientific">Oppiella nova</name>
    <dbReference type="NCBI Taxonomy" id="334625"/>
    <lineage>
        <taxon>Eukaryota</taxon>
        <taxon>Metazoa</taxon>
        <taxon>Ecdysozoa</taxon>
        <taxon>Arthropoda</taxon>
        <taxon>Chelicerata</taxon>
        <taxon>Arachnida</taxon>
        <taxon>Acari</taxon>
        <taxon>Acariformes</taxon>
        <taxon>Sarcoptiformes</taxon>
        <taxon>Oribatida</taxon>
        <taxon>Brachypylina</taxon>
        <taxon>Oppioidea</taxon>
        <taxon>Oppiidae</taxon>
        <taxon>Oppiella</taxon>
    </lineage>
</organism>
<evidence type="ECO:0000313" key="7">
    <source>
        <dbReference type="Proteomes" id="UP000728032"/>
    </source>
</evidence>
<dbReference type="InterPro" id="IPR019826">
    <property type="entry name" value="Carboxylesterase_B_AS"/>
</dbReference>
<comment type="similarity">
    <text evidence="1">Belongs to the type-B carboxylesterase/lipase family.</text>
</comment>
<dbReference type="PROSITE" id="PS00122">
    <property type="entry name" value="CARBOXYLESTERASE_B_1"/>
    <property type="match status" value="1"/>
</dbReference>
<accession>A0A7R9QKV5</accession>
<feature type="domain" description="Carboxylesterase type B" evidence="5">
    <location>
        <begin position="534"/>
        <end position="1040"/>
    </location>
</feature>
<evidence type="ECO:0000256" key="3">
    <source>
        <dbReference type="ARBA" id="ARBA00022801"/>
    </source>
</evidence>
<dbReference type="GO" id="GO:0019695">
    <property type="term" value="P:choline metabolic process"/>
    <property type="evidence" value="ECO:0007669"/>
    <property type="project" value="TreeGrafter"/>
</dbReference>
<dbReference type="PROSITE" id="PS00941">
    <property type="entry name" value="CARBOXYLESTERASE_B_2"/>
    <property type="match status" value="2"/>
</dbReference>
<reference evidence="6" key="1">
    <citation type="submission" date="2020-11" db="EMBL/GenBank/DDBJ databases">
        <authorList>
            <person name="Tran Van P."/>
        </authorList>
    </citation>
    <scope>NUCLEOTIDE SEQUENCE</scope>
</reference>
<keyword evidence="7" id="KW-1185">Reference proteome</keyword>
<proteinExistence type="inferred from homology"/>
<dbReference type="SUPFAM" id="SSF53474">
    <property type="entry name" value="alpha/beta-Hydrolases"/>
    <property type="match status" value="2"/>
</dbReference>
<keyword evidence="2" id="KW-0719">Serine esterase</keyword>
<dbReference type="InterPro" id="IPR002018">
    <property type="entry name" value="CarbesteraseB"/>
</dbReference>
<dbReference type="GO" id="GO:0003990">
    <property type="term" value="F:acetylcholinesterase activity"/>
    <property type="evidence" value="ECO:0007669"/>
    <property type="project" value="TreeGrafter"/>
</dbReference>
<keyword evidence="3" id="KW-0378">Hydrolase</keyword>
<sequence>RTETFDGKPYNQFLGIPYAEPPIGDLRFKKPVPIKAWSELREVSQWPNPCYQHNPEFLDNFRNKQFSEDCLYLNIWAPVGISSEAMDRDQLKAVMVWIHGGALIVGSPVEDYYSGHVLATKGDVVVVTIGYRVNTFGFLYTGTDDAPGNMGLWDQVLALQWVNDNIELFGGDSHRITMFGESAGGWSTSLHILSPISRPLFQNAIMMSGAAINRNAGEPARDVMQKWLRGAQAINCTEGDDIPDRFTPKIIDCLHNTPAETLTAIPILPALMEGIVGWNTVVIIDGDFLPARPLEMLNKGDHKKGLNLMVGTAQDEGSWILWLTEDSVKYSQHSPSPMTHREAYNELSRISRKMWSKESIDGEMVSKVYFTGLSDETPQDILRQTIGVAIGDYLLGCPAIQFGQTLYENDVSDSRVYQYYFNSKLGEPKQLCSKWSGVCHFDDVYPVFGVPFDKPGRFVDQERDLSEKIIHIFSTFAKTSEPPALDGADWEAYYRLDNHTIRPYYEFTNEPKPVTNFGTGLKVVECEYLWKKAREVRTKNGLINGRTDTFDGKPYNQFLGIPYAEPPTGDLRFKKPVPIKPWSEHLEVSQWPAPCYQTYSTNFRNKNFSEDCLYLNVWAPVDTNAEVVERDQPKAVMVWIHGGALIVGSTVENYYSGHVLATKGDVVVVTIGYRVNTFGFLYTGTDDAPGNMGLWDQVLALQWVNDNIELFGGDPNRITVFGQSAGGWSTSLHILSPISRPLFQNAIILSGAAINHNAGEPARDVLHKWLRGAQAINCTQGDDIPDKFTSKIIDCLLNKPAETLAAIPMLPALMNGVVGWNTFVIIDGEFLPALPLEMLNKGDHKKGFNLMVGTTQDEGSYILGFTEDSVKYSRQNPSDITYSEAYNELSRISRKMWSKEVIDGEMVSKIYFTGLSDETPQGLLRQTIGVAVGDYLLGCPAIQFAQTLYENDVTDSRVYQYYYNSKLGEPKQLCSEWQGADQFNDKERDESENMIHIFSTFAKTGKPPAQDGADWEAYYRLNNHTIRPYYEFTNEPKPVTNFGTGLKVVECEYLWKKYIDQQ</sequence>
<dbReference type="AlphaFoldDB" id="A0A7R9QKV5"/>
<dbReference type="GO" id="GO:0005615">
    <property type="term" value="C:extracellular space"/>
    <property type="evidence" value="ECO:0007669"/>
    <property type="project" value="TreeGrafter"/>
</dbReference>
<protein>
    <recommendedName>
        <fullName evidence="5">Carboxylesterase type B domain-containing protein</fullName>
    </recommendedName>
</protein>
<dbReference type="Gene3D" id="3.40.50.1820">
    <property type="entry name" value="alpha/beta hydrolase"/>
    <property type="match status" value="2"/>
</dbReference>
<dbReference type="OrthoDB" id="6513732at2759"/>
<name>A0A7R9QKV5_9ACAR</name>
<dbReference type="PANTHER" id="PTHR43918:SF4">
    <property type="entry name" value="CARBOXYLIC ESTER HYDROLASE"/>
    <property type="match status" value="1"/>
</dbReference>
<evidence type="ECO:0000259" key="5">
    <source>
        <dbReference type="Pfam" id="PF00135"/>
    </source>
</evidence>
<dbReference type="GO" id="GO:0005886">
    <property type="term" value="C:plasma membrane"/>
    <property type="evidence" value="ECO:0007669"/>
    <property type="project" value="TreeGrafter"/>
</dbReference>
<evidence type="ECO:0000256" key="1">
    <source>
        <dbReference type="ARBA" id="ARBA00005964"/>
    </source>
</evidence>
<dbReference type="Proteomes" id="UP000728032">
    <property type="component" value="Unassembled WGS sequence"/>
</dbReference>
<dbReference type="InterPro" id="IPR019819">
    <property type="entry name" value="Carboxylesterase_B_CS"/>
</dbReference>
<evidence type="ECO:0000256" key="2">
    <source>
        <dbReference type="ARBA" id="ARBA00022487"/>
    </source>
</evidence>
<dbReference type="InterPro" id="IPR050654">
    <property type="entry name" value="AChE-related_enzymes"/>
</dbReference>
<dbReference type="InterPro" id="IPR029058">
    <property type="entry name" value="AB_hydrolase_fold"/>
</dbReference>
<dbReference type="FunFam" id="3.40.50.1820:FF:000127">
    <property type="entry name" value="Thyroglobulin"/>
    <property type="match status" value="1"/>
</dbReference>
<dbReference type="EMBL" id="CAJPVJ010003835">
    <property type="protein sequence ID" value="CAG2167991.1"/>
    <property type="molecule type" value="Genomic_DNA"/>
</dbReference>
<evidence type="ECO:0000313" key="6">
    <source>
        <dbReference type="EMBL" id="CAD7649824.1"/>
    </source>
</evidence>
<dbReference type="Pfam" id="PF00135">
    <property type="entry name" value="COesterase"/>
    <property type="match status" value="2"/>
</dbReference>
<keyword evidence="4" id="KW-0325">Glycoprotein</keyword>
<feature type="domain" description="Carboxylesterase type B" evidence="5">
    <location>
        <begin position="3"/>
        <end position="515"/>
    </location>
</feature>
<dbReference type="GO" id="GO:0006581">
    <property type="term" value="P:acetylcholine catabolic process"/>
    <property type="evidence" value="ECO:0007669"/>
    <property type="project" value="TreeGrafter"/>
</dbReference>
<dbReference type="PANTHER" id="PTHR43918">
    <property type="entry name" value="ACETYLCHOLINESTERASE"/>
    <property type="match status" value="1"/>
</dbReference>
<evidence type="ECO:0000256" key="4">
    <source>
        <dbReference type="ARBA" id="ARBA00023180"/>
    </source>
</evidence>
<gene>
    <name evidence="6" type="ORF">ONB1V03_LOCUS7485</name>
</gene>